<name>A0A072PNY7_9EURO</name>
<dbReference type="Proteomes" id="UP000027920">
    <property type="component" value="Unassembled WGS sequence"/>
</dbReference>
<dbReference type="EMBL" id="AMGV01000002">
    <property type="protein sequence ID" value="KEF61769.1"/>
    <property type="molecule type" value="Genomic_DNA"/>
</dbReference>
<evidence type="ECO:0000313" key="3">
    <source>
        <dbReference type="Proteomes" id="UP000027920"/>
    </source>
</evidence>
<dbReference type="RefSeq" id="XP_013264359.1">
    <property type="nucleotide sequence ID" value="XM_013408905.1"/>
</dbReference>
<reference evidence="2 3" key="1">
    <citation type="submission" date="2013-03" db="EMBL/GenBank/DDBJ databases">
        <title>The Genome Sequence of Exophiala aquamarina CBS 119918.</title>
        <authorList>
            <consortium name="The Broad Institute Genomics Platform"/>
            <person name="Cuomo C."/>
            <person name="de Hoog S."/>
            <person name="Gorbushina A."/>
            <person name="Walker B."/>
            <person name="Young S.K."/>
            <person name="Zeng Q."/>
            <person name="Gargeya S."/>
            <person name="Fitzgerald M."/>
            <person name="Haas B."/>
            <person name="Abouelleil A."/>
            <person name="Allen A.W."/>
            <person name="Alvarado L."/>
            <person name="Arachchi H.M."/>
            <person name="Berlin A.M."/>
            <person name="Chapman S.B."/>
            <person name="Gainer-Dewar J."/>
            <person name="Goldberg J."/>
            <person name="Griggs A."/>
            <person name="Gujja S."/>
            <person name="Hansen M."/>
            <person name="Howarth C."/>
            <person name="Imamovic A."/>
            <person name="Ireland A."/>
            <person name="Larimer J."/>
            <person name="McCowan C."/>
            <person name="Murphy C."/>
            <person name="Pearson M."/>
            <person name="Poon T.W."/>
            <person name="Priest M."/>
            <person name="Roberts A."/>
            <person name="Saif S."/>
            <person name="Shea T."/>
            <person name="Sisk P."/>
            <person name="Sykes S."/>
            <person name="Wortman J."/>
            <person name="Nusbaum C."/>
            <person name="Birren B."/>
        </authorList>
    </citation>
    <scope>NUCLEOTIDE SEQUENCE [LARGE SCALE GENOMIC DNA]</scope>
    <source>
        <strain evidence="2 3">CBS 119918</strain>
    </source>
</reference>
<feature type="compositionally biased region" description="Polar residues" evidence="1">
    <location>
        <begin position="10"/>
        <end position="21"/>
    </location>
</feature>
<dbReference type="HOGENOM" id="CLU_033551_0_0_1"/>
<feature type="compositionally biased region" description="Low complexity" evidence="1">
    <location>
        <begin position="100"/>
        <end position="116"/>
    </location>
</feature>
<dbReference type="OrthoDB" id="5552418at2759"/>
<keyword evidence="3" id="KW-1185">Reference proteome</keyword>
<evidence type="ECO:0000256" key="1">
    <source>
        <dbReference type="SAM" id="MobiDB-lite"/>
    </source>
</evidence>
<dbReference type="GeneID" id="25278275"/>
<feature type="region of interest" description="Disordered" evidence="1">
    <location>
        <begin position="96"/>
        <end position="116"/>
    </location>
</feature>
<sequence>MDGNDRRRSQYGQPYQSQAQSRPLPGQPMGPPSSDRYSQPATPARTDIGRSSMTRPYVPGYPSYGYQDQQYSSSQMQGSSPIQGVELQYAPAYMQDAPRQQQSVQASPSQQQQQQQYAQYAQGSLLPPVGTTSLYDPMNYQQRQSAAIEVMASQLAVPQYIGQGDHSGVGVASAQPHYMTSQADTSTYASVAVTRPSLPQPYGATHAEYSGIEQPETEGSGGQGAQDALDEGLREYQQRLRSTFDSIISGRVTEASEKILVVSRWLVNSATTLGLHHDDDARHTERVDLWREFNLCWEALGQKQKEITEDALRTRRQPADILSTEAITNLVDELIAFCDTLEPYGLVDFEMGIWEEQITHIFTLCLDLLPRNETTAQSTRVQADPV</sequence>
<dbReference type="AlphaFoldDB" id="A0A072PNY7"/>
<accession>A0A072PNY7</accession>
<protein>
    <submittedName>
        <fullName evidence="2">Uncharacterized protein</fullName>
    </submittedName>
</protein>
<gene>
    <name evidence="2" type="ORF">A1O9_03339</name>
</gene>
<feature type="compositionally biased region" description="Low complexity" evidence="1">
    <location>
        <begin position="60"/>
        <end position="84"/>
    </location>
</feature>
<comment type="caution">
    <text evidence="2">The sequence shown here is derived from an EMBL/GenBank/DDBJ whole genome shotgun (WGS) entry which is preliminary data.</text>
</comment>
<dbReference type="VEuPathDB" id="FungiDB:A1O9_03339"/>
<feature type="region of interest" description="Disordered" evidence="1">
    <location>
        <begin position="1"/>
        <end position="84"/>
    </location>
</feature>
<proteinExistence type="predicted"/>
<evidence type="ECO:0000313" key="2">
    <source>
        <dbReference type="EMBL" id="KEF61769.1"/>
    </source>
</evidence>
<organism evidence="2 3">
    <name type="scientific">Exophiala aquamarina CBS 119918</name>
    <dbReference type="NCBI Taxonomy" id="1182545"/>
    <lineage>
        <taxon>Eukaryota</taxon>
        <taxon>Fungi</taxon>
        <taxon>Dikarya</taxon>
        <taxon>Ascomycota</taxon>
        <taxon>Pezizomycotina</taxon>
        <taxon>Eurotiomycetes</taxon>
        <taxon>Chaetothyriomycetidae</taxon>
        <taxon>Chaetothyriales</taxon>
        <taxon>Herpotrichiellaceae</taxon>
        <taxon>Exophiala</taxon>
    </lineage>
</organism>